<organism evidence="1 2">
    <name type="scientific">Liparis tanakae</name>
    <name type="common">Tanaka's snailfish</name>
    <dbReference type="NCBI Taxonomy" id="230148"/>
    <lineage>
        <taxon>Eukaryota</taxon>
        <taxon>Metazoa</taxon>
        <taxon>Chordata</taxon>
        <taxon>Craniata</taxon>
        <taxon>Vertebrata</taxon>
        <taxon>Euteleostomi</taxon>
        <taxon>Actinopterygii</taxon>
        <taxon>Neopterygii</taxon>
        <taxon>Teleostei</taxon>
        <taxon>Neoteleostei</taxon>
        <taxon>Acanthomorphata</taxon>
        <taxon>Eupercaria</taxon>
        <taxon>Perciformes</taxon>
        <taxon>Cottioidei</taxon>
        <taxon>Cottales</taxon>
        <taxon>Liparidae</taxon>
        <taxon>Liparis</taxon>
    </lineage>
</organism>
<comment type="caution">
    <text evidence="1">The sequence shown here is derived from an EMBL/GenBank/DDBJ whole genome shotgun (WGS) entry which is preliminary data.</text>
</comment>
<dbReference type="EMBL" id="SRLO01000231">
    <property type="protein sequence ID" value="TNN65697.1"/>
    <property type="molecule type" value="Genomic_DNA"/>
</dbReference>
<protein>
    <submittedName>
        <fullName evidence="1">Uncharacterized protein</fullName>
    </submittedName>
</protein>
<dbReference type="AlphaFoldDB" id="A0A4Z2HIU6"/>
<evidence type="ECO:0000313" key="2">
    <source>
        <dbReference type="Proteomes" id="UP000314294"/>
    </source>
</evidence>
<sequence>MTVTPTHRTRSHKSSFVGRKVVNPGVCTADLTSVTSVSKQQQAIKGAVKWDIVVPPAVVKYTRKPPSTARHASMCNLRQHVNTHNNKQASGLMGNKQMEQSAVISLRPVNAPVMSLLSCPFTLLGEWSVFGAKTTQRAREAVESDLSPASLQEADWMFA</sequence>
<gene>
    <name evidence="1" type="ORF">EYF80_024101</name>
</gene>
<proteinExistence type="predicted"/>
<dbReference type="Proteomes" id="UP000314294">
    <property type="component" value="Unassembled WGS sequence"/>
</dbReference>
<keyword evidence="2" id="KW-1185">Reference proteome</keyword>
<accession>A0A4Z2HIU6</accession>
<reference evidence="1 2" key="1">
    <citation type="submission" date="2019-03" db="EMBL/GenBank/DDBJ databases">
        <title>First draft genome of Liparis tanakae, snailfish: a comprehensive survey of snailfish specific genes.</title>
        <authorList>
            <person name="Kim W."/>
            <person name="Song I."/>
            <person name="Jeong J.-H."/>
            <person name="Kim D."/>
            <person name="Kim S."/>
            <person name="Ryu S."/>
            <person name="Song J.Y."/>
            <person name="Lee S.K."/>
        </authorList>
    </citation>
    <scope>NUCLEOTIDE SEQUENCE [LARGE SCALE GENOMIC DNA]</scope>
    <source>
        <tissue evidence="1">Muscle</tissue>
    </source>
</reference>
<name>A0A4Z2HIU6_9TELE</name>
<evidence type="ECO:0000313" key="1">
    <source>
        <dbReference type="EMBL" id="TNN65697.1"/>
    </source>
</evidence>